<keyword evidence="5 7" id="KW-0862">Zinc</keyword>
<dbReference type="Gene3D" id="3.20.20.150">
    <property type="entry name" value="Divalent-metal-dependent TIM barrel enzymes"/>
    <property type="match status" value="1"/>
</dbReference>
<dbReference type="InterPro" id="IPR013022">
    <property type="entry name" value="Xyl_isomerase-like_TIM-brl"/>
</dbReference>
<keyword evidence="2 7" id="KW-0479">Metal-binding</keyword>
<feature type="binding site" evidence="7">
    <location>
        <position position="69"/>
    </location>
    <ligand>
        <name>Zn(2+)</name>
        <dbReference type="ChEBI" id="CHEBI:29105"/>
        <label>1</label>
    </ligand>
</feature>
<dbReference type="PROSITE" id="PS00731">
    <property type="entry name" value="AP_NUCLEASE_F2_3"/>
    <property type="match status" value="1"/>
</dbReference>
<comment type="cofactor">
    <cofactor evidence="7">
        <name>Zn(2+)</name>
        <dbReference type="ChEBI" id="CHEBI:29105"/>
    </cofactor>
    <text evidence="7">Binds 3 Zn(2+) ions.</text>
</comment>
<feature type="binding site" evidence="7">
    <location>
        <position position="183"/>
    </location>
    <ligand>
        <name>Zn(2+)</name>
        <dbReference type="ChEBI" id="CHEBI:29105"/>
        <label>3</label>
    </ligand>
</feature>
<dbReference type="Proteomes" id="UP000236434">
    <property type="component" value="Unassembled WGS sequence"/>
</dbReference>
<dbReference type="GO" id="GO:0003906">
    <property type="term" value="F:DNA-(apurinic or apyrimidinic site) endonuclease activity"/>
    <property type="evidence" value="ECO:0007669"/>
    <property type="project" value="TreeGrafter"/>
</dbReference>
<dbReference type="InterPro" id="IPR036237">
    <property type="entry name" value="Xyl_isomerase-like_sf"/>
</dbReference>
<evidence type="ECO:0000313" key="10">
    <source>
        <dbReference type="Proteomes" id="UP000236434"/>
    </source>
</evidence>
<evidence type="ECO:0000256" key="1">
    <source>
        <dbReference type="ARBA" id="ARBA00005340"/>
    </source>
</evidence>
<dbReference type="GO" id="GO:0008833">
    <property type="term" value="F:deoxyribonuclease IV (phage-T4-induced) activity"/>
    <property type="evidence" value="ECO:0007669"/>
    <property type="project" value="UniProtKB-UniRule"/>
</dbReference>
<name>A0A2K1NYN2_9BACT</name>
<dbReference type="Pfam" id="PF01261">
    <property type="entry name" value="AP_endonuc_2"/>
    <property type="match status" value="1"/>
</dbReference>
<feature type="binding site" evidence="7">
    <location>
        <position position="230"/>
    </location>
    <ligand>
        <name>Zn(2+)</name>
        <dbReference type="ChEBI" id="CHEBI:29105"/>
        <label>3</label>
    </ligand>
</feature>
<dbReference type="NCBIfam" id="TIGR00587">
    <property type="entry name" value="nfo"/>
    <property type="match status" value="1"/>
</dbReference>
<comment type="similarity">
    <text evidence="1 7">Belongs to the AP endonuclease 2 family.</text>
</comment>
<dbReference type="InterPro" id="IPR001719">
    <property type="entry name" value="AP_endonuc_2"/>
</dbReference>
<evidence type="ECO:0000313" key="9">
    <source>
        <dbReference type="EMBL" id="PNR95652.1"/>
    </source>
</evidence>
<accession>A0A2K1NYN2</accession>
<dbReference type="SMART" id="SM00518">
    <property type="entry name" value="AP2Ec"/>
    <property type="match status" value="1"/>
</dbReference>
<dbReference type="OrthoDB" id="9805666at2"/>
<evidence type="ECO:0000256" key="5">
    <source>
        <dbReference type="ARBA" id="ARBA00022833"/>
    </source>
</evidence>
<keyword evidence="4 7" id="KW-0378">Hydrolase</keyword>
<feature type="binding site" evidence="7">
    <location>
        <position position="109"/>
    </location>
    <ligand>
        <name>Zn(2+)</name>
        <dbReference type="ChEBI" id="CHEBI:29105"/>
        <label>1</label>
    </ligand>
</feature>
<gene>
    <name evidence="7" type="primary">nfo</name>
    <name evidence="9" type="ORF">X929_07120</name>
</gene>
<feature type="binding site" evidence="7">
    <location>
        <position position="217"/>
    </location>
    <ligand>
        <name>Zn(2+)</name>
        <dbReference type="ChEBI" id="CHEBI:29105"/>
        <label>2</label>
    </ligand>
</feature>
<dbReference type="GO" id="GO:0006284">
    <property type="term" value="P:base-excision repair"/>
    <property type="evidence" value="ECO:0007669"/>
    <property type="project" value="TreeGrafter"/>
</dbReference>
<sequence length="287" mass="32666">MIKIGAHMKISKGFNKVPSDTTNIGGNTFQIFTGSPRIWKVNPPKENDAEAFKTAMNEFNINFEDVLVHSSYLINLASPKDEIREKSIKAMIEEIKATDELGILHYNFHPGSHLGEGEEFGINKILEGLDIVFKEIQNTKVTILLENVAQKGSNIGYTMEQLGKIINKSQWKERLGITYDTCHGFDSNYDIRKKEEVQRLLDEIDKYIGLNKLKMIHLNDSKFDLGAAKDRHEFIGKGYIGREGFKTFFSFDEISKLPLILETPGDDPEHSQDIKIVKEIFKELGKL</sequence>
<dbReference type="PROSITE" id="PS51432">
    <property type="entry name" value="AP_NUCLEASE_F2_4"/>
    <property type="match status" value="1"/>
</dbReference>
<dbReference type="InterPro" id="IPR018246">
    <property type="entry name" value="AP_endonuc_F2_Zn_BS"/>
</dbReference>
<evidence type="ECO:0000256" key="6">
    <source>
        <dbReference type="ARBA" id="ARBA00023204"/>
    </source>
</evidence>
<feature type="domain" description="Xylose isomerase-like TIM barrel" evidence="8">
    <location>
        <begin position="23"/>
        <end position="273"/>
    </location>
</feature>
<comment type="function">
    <text evidence="7">Endonuclease IV plays a role in DNA repair. It cleaves phosphodiester bonds at apurinic or apyrimidinic (AP) sites, generating a 3'-hydroxyl group and a 5'-terminal sugar phosphate.</text>
</comment>
<dbReference type="EC" id="3.1.21.2" evidence="7"/>
<dbReference type="PROSITE" id="PS00730">
    <property type="entry name" value="AP_NUCLEASE_F2_2"/>
    <property type="match status" value="1"/>
</dbReference>
<evidence type="ECO:0000256" key="4">
    <source>
        <dbReference type="ARBA" id="ARBA00022801"/>
    </source>
</evidence>
<dbReference type="AlphaFoldDB" id="A0A2K1NYN2"/>
<dbReference type="CDD" id="cd00019">
    <property type="entry name" value="AP2Ec"/>
    <property type="match status" value="1"/>
</dbReference>
<dbReference type="PANTHER" id="PTHR21445:SF0">
    <property type="entry name" value="APURINIC-APYRIMIDINIC ENDONUCLEASE"/>
    <property type="match status" value="1"/>
</dbReference>
<evidence type="ECO:0000259" key="8">
    <source>
        <dbReference type="Pfam" id="PF01261"/>
    </source>
</evidence>
<feature type="binding site" evidence="7">
    <location>
        <position position="146"/>
    </location>
    <ligand>
        <name>Zn(2+)</name>
        <dbReference type="ChEBI" id="CHEBI:29105"/>
        <label>2</label>
    </ligand>
</feature>
<dbReference type="SUPFAM" id="SSF51658">
    <property type="entry name" value="Xylose isomerase-like"/>
    <property type="match status" value="1"/>
</dbReference>
<dbReference type="FunFam" id="3.20.20.150:FF:000001">
    <property type="entry name" value="Probable endonuclease 4"/>
    <property type="match status" value="1"/>
</dbReference>
<feature type="binding site" evidence="7">
    <location>
        <position position="146"/>
    </location>
    <ligand>
        <name>Zn(2+)</name>
        <dbReference type="ChEBI" id="CHEBI:29105"/>
        <label>1</label>
    </ligand>
</feature>
<organism evidence="9 10">
    <name type="scientific">Petrotoga olearia DSM 13574</name>
    <dbReference type="NCBI Taxonomy" id="1122955"/>
    <lineage>
        <taxon>Bacteria</taxon>
        <taxon>Thermotogati</taxon>
        <taxon>Thermotogota</taxon>
        <taxon>Thermotogae</taxon>
        <taxon>Petrotogales</taxon>
        <taxon>Petrotogaceae</taxon>
        <taxon>Petrotoga</taxon>
    </lineage>
</organism>
<dbReference type="GO" id="GO:0008081">
    <property type="term" value="F:phosphoric diester hydrolase activity"/>
    <property type="evidence" value="ECO:0007669"/>
    <property type="project" value="TreeGrafter"/>
</dbReference>
<dbReference type="HAMAP" id="MF_00152">
    <property type="entry name" value="Nfo"/>
    <property type="match status" value="1"/>
</dbReference>
<comment type="catalytic activity">
    <reaction evidence="7">
        <text>Endonucleolytic cleavage to 5'-phosphooligonucleotide end-products.</text>
        <dbReference type="EC" id="3.1.21.2"/>
    </reaction>
</comment>
<feature type="binding site" evidence="7">
    <location>
        <position position="232"/>
    </location>
    <ligand>
        <name>Zn(2+)</name>
        <dbReference type="ChEBI" id="CHEBI:29105"/>
        <label>3</label>
    </ligand>
</feature>
<keyword evidence="7 9" id="KW-0255">Endonuclease</keyword>
<comment type="caution">
    <text evidence="9">The sequence shown here is derived from an EMBL/GenBank/DDBJ whole genome shotgun (WGS) entry which is preliminary data.</text>
</comment>
<evidence type="ECO:0000256" key="3">
    <source>
        <dbReference type="ARBA" id="ARBA00022763"/>
    </source>
</evidence>
<dbReference type="EMBL" id="AZRL01000020">
    <property type="protein sequence ID" value="PNR95652.1"/>
    <property type="molecule type" value="Genomic_DNA"/>
</dbReference>
<evidence type="ECO:0000256" key="7">
    <source>
        <dbReference type="HAMAP-Rule" id="MF_00152"/>
    </source>
</evidence>
<feature type="binding site" evidence="7">
    <location>
        <position position="262"/>
    </location>
    <ligand>
        <name>Zn(2+)</name>
        <dbReference type="ChEBI" id="CHEBI:29105"/>
        <label>2</label>
    </ligand>
</feature>
<reference evidence="9 10" key="1">
    <citation type="submission" date="2013-12" db="EMBL/GenBank/DDBJ databases">
        <title>Comparative genomics of Petrotoga isolates.</title>
        <authorList>
            <person name="Nesbo C.L."/>
            <person name="Charchuk R."/>
            <person name="Chow K."/>
        </authorList>
    </citation>
    <scope>NUCLEOTIDE SEQUENCE [LARGE SCALE GENOMIC DNA]</scope>
    <source>
        <strain evidence="9 10">DSM 13574</strain>
    </source>
</reference>
<protein>
    <recommendedName>
        <fullName evidence="7">Probable endonuclease 4</fullName>
        <ecNumber evidence="7">3.1.21.2</ecNumber>
    </recommendedName>
    <alternativeName>
        <fullName evidence="7">Endodeoxyribonuclease IV</fullName>
    </alternativeName>
    <alternativeName>
        <fullName evidence="7">Endonuclease IV</fullName>
    </alternativeName>
</protein>
<dbReference type="GO" id="GO:0008270">
    <property type="term" value="F:zinc ion binding"/>
    <property type="evidence" value="ECO:0007669"/>
    <property type="project" value="UniProtKB-UniRule"/>
</dbReference>
<evidence type="ECO:0000256" key="2">
    <source>
        <dbReference type="ARBA" id="ARBA00022723"/>
    </source>
</evidence>
<keyword evidence="7" id="KW-0540">Nuclease</keyword>
<keyword evidence="6 7" id="KW-0234">DNA repair</keyword>
<dbReference type="RefSeq" id="WP_103067295.1">
    <property type="nucleotide sequence ID" value="NZ_AZRL01000020.1"/>
</dbReference>
<dbReference type="PROSITE" id="PS00729">
    <property type="entry name" value="AP_NUCLEASE_F2_1"/>
    <property type="match status" value="1"/>
</dbReference>
<proteinExistence type="inferred from homology"/>
<keyword evidence="3 7" id="KW-0227">DNA damage</keyword>
<dbReference type="PANTHER" id="PTHR21445">
    <property type="entry name" value="ENDONUCLEASE IV ENDODEOXYRIBONUCLEASE IV"/>
    <property type="match status" value="1"/>
</dbReference>
<dbReference type="GO" id="GO:0003677">
    <property type="term" value="F:DNA binding"/>
    <property type="evidence" value="ECO:0007669"/>
    <property type="project" value="InterPro"/>
</dbReference>
<feature type="binding site" evidence="7">
    <location>
        <position position="180"/>
    </location>
    <ligand>
        <name>Zn(2+)</name>
        <dbReference type="ChEBI" id="CHEBI:29105"/>
        <label>2</label>
    </ligand>
</feature>